<dbReference type="Pfam" id="PF00754">
    <property type="entry name" value="F5_F8_type_C"/>
    <property type="match status" value="1"/>
</dbReference>
<evidence type="ECO:0000313" key="3">
    <source>
        <dbReference type="EMBL" id="MCW1923156.1"/>
    </source>
</evidence>
<dbReference type="SUPFAM" id="SSF88713">
    <property type="entry name" value="Glycoside hydrolase/deacetylase"/>
    <property type="match status" value="1"/>
</dbReference>
<dbReference type="SUPFAM" id="SSF74650">
    <property type="entry name" value="Galactose mutarotase-like"/>
    <property type="match status" value="1"/>
</dbReference>
<dbReference type="InterPro" id="IPR011013">
    <property type="entry name" value="Gal_mutarotase_sf_dom"/>
</dbReference>
<dbReference type="Gene3D" id="3.20.110.10">
    <property type="entry name" value="Glycoside hydrolase 38, N terminal domain"/>
    <property type="match status" value="1"/>
</dbReference>
<dbReference type="InterPro" id="IPR027291">
    <property type="entry name" value="Glyco_hydro_38_N_sf"/>
</dbReference>
<keyword evidence="4" id="KW-1185">Reference proteome</keyword>
<dbReference type="Gene3D" id="2.70.98.30">
    <property type="entry name" value="Golgi alpha-mannosidase II, domain 4"/>
    <property type="match status" value="1"/>
</dbReference>
<gene>
    <name evidence="3" type="ORF">OKA05_11380</name>
</gene>
<dbReference type="InterPro" id="IPR000421">
    <property type="entry name" value="FA58C"/>
</dbReference>
<proteinExistence type="predicted"/>
<feature type="domain" description="F5/8 type C" evidence="2">
    <location>
        <begin position="22"/>
        <end position="138"/>
    </location>
</feature>
<dbReference type="InterPro" id="IPR000602">
    <property type="entry name" value="Glyco_hydro_38_N"/>
</dbReference>
<keyword evidence="1" id="KW-0732">Signal</keyword>
<feature type="signal peptide" evidence="1">
    <location>
        <begin position="1"/>
        <end position="26"/>
    </location>
</feature>
<reference evidence="3 4" key="1">
    <citation type="submission" date="2022-10" db="EMBL/GenBank/DDBJ databases">
        <title>Luteolibacter arcticus strain CCTCC AB 2014275, whole genome shotgun sequencing project.</title>
        <authorList>
            <person name="Zhao G."/>
            <person name="Shen L."/>
        </authorList>
    </citation>
    <scope>NUCLEOTIDE SEQUENCE [LARGE SCALE GENOMIC DNA]</scope>
    <source>
        <strain evidence="3 4">CCTCC AB 2014275</strain>
    </source>
</reference>
<dbReference type="PANTHER" id="PTHR46017:SF1">
    <property type="entry name" value="ALPHA-MANNOSIDASE 2C1"/>
    <property type="match status" value="1"/>
</dbReference>
<dbReference type="Gene3D" id="2.60.120.260">
    <property type="entry name" value="Galactose-binding domain-like"/>
    <property type="match status" value="1"/>
</dbReference>
<dbReference type="PANTHER" id="PTHR46017">
    <property type="entry name" value="ALPHA-MANNOSIDASE 2C1"/>
    <property type="match status" value="1"/>
</dbReference>
<comment type="caution">
    <text evidence="3">The sequence shown here is derived from an EMBL/GenBank/DDBJ whole genome shotgun (WGS) entry which is preliminary data.</text>
</comment>
<evidence type="ECO:0000313" key="4">
    <source>
        <dbReference type="Proteomes" id="UP001320876"/>
    </source>
</evidence>
<accession>A0ABT3GI27</accession>
<dbReference type="InterPro" id="IPR011330">
    <property type="entry name" value="Glyco_hydro/deAcase_b/a-brl"/>
</dbReference>
<evidence type="ECO:0000259" key="2">
    <source>
        <dbReference type="PROSITE" id="PS50022"/>
    </source>
</evidence>
<dbReference type="RefSeq" id="WP_264487262.1">
    <property type="nucleotide sequence ID" value="NZ_JAPDDT010000004.1"/>
</dbReference>
<evidence type="ECO:0000256" key="1">
    <source>
        <dbReference type="SAM" id="SignalP"/>
    </source>
</evidence>
<sequence>MNTSTFALLTAYATVATLGFVSPAFSIPVTEQVATTDIKISASSIYASAATLVDHSGLDDQMRHDSNSGAATMWHTALVATESAPAGQIPACPAWLRFDFGKPQTVDGLELWNHNQAGYTNRGLREVRVYGTMDGSKWVLLADITLKQAGGTAEEAQVFPLKTGGKALTGVILAAKSNYGGNVYGLSEVQFTNTREVAADALPFPTDMAATVQPFYRHRPDGEAGREVRLGFTGTRLYGRAKLEVTVDGQTVETQDLPENVKGLGYYSLLLPKGVGVDKAAEVSVTLRQGAKVQSSKPFLVPAQRQWTVFVYPHSHVDIGYTNTHENVEIIHKRNVVNGIRIANATAKRPEGLRYKWNPEVIWPVERYLSTATAKQKEEVYTAIRQGRMVLDAGYVNVNTSVCADEEMFHLLHDARQLQKKTGATVDTFVQVDVPGVSWGLLPVLNQSGIKYAFCLFNGIDRTGLAPGLSHRPFWWVGPDGKSKVLFYQPGDYTPGFKAKGMGHYQSWMGVVNPDDIPQTIKTANPRANFLDGYLLGTLKALESWGDKYPYDLFAMSWAMADNTPLDEDLPEAVRMWNEEYAYPKLAISSAHDIMSAFDEKYGDQLPVVRGDYTEYWTDGLGTAAKFTGMNRVAKERLIQADTLASMLNPTKPAPRAEVEASWRNILLGSEHTWCYADPNHPYFQEAIWKVKKSYFQAAQDTSIALLKQSAEQVPAGPSVAVMNTLSWNRGGLVTLSAEASKAGDRVIDDAGAAVPSQRLSTGELAFLASNIPALGSKAYRVQSGQATPPPVPAALKGDSASNGVLTATLDPATGNIKSLLCAGNPHEFVNPAQDGGLNAFRQLPGGSADGKPDTEIKVSVKENGPLVVEWQVDSVAPGCKSVSRAVRLVAGQPWLECSNVVDKLAVAAKEGIHFGFAFAVPNREIRADIPWGVMRVDADQMPEANRNWIAFQRWLDVSNDQCGVTWASLDASTFEVGGMTANIIGAATGSPHWIRNLQPSSTIYSWALNNHWHTNFPLTQEGLIPFRYRVMPHATGYDAAVANRFGVEQAQPLVATPAQSNPVTKPVVALEGSPSITIAILKGSTDGKDTILRLRSVSEKDEIVRLVWPDRAPDSVRLCTLDEEPGEEVGTTVTVPGNGFVTLRVKW</sequence>
<feature type="chain" id="PRO_5047215570" description="F5/8 type C domain-containing protein" evidence="1">
    <location>
        <begin position="27"/>
        <end position="1148"/>
    </location>
</feature>
<dbReference type="Pfam" id="PF07748">
    <property type="entry name" value="Glyco_hydro_38C"/>
    <property type="match status" value="1"/>
</dbReference>
<dbReference type="PROSITE" id="PS50022">
    <property type="entry name" value="FA58C_3"/>
    <property type="match status" value="1"/>
</dbReference>
<dbReference type="InterPro" id="IPR008979">
    <property type="entry name" value="Galactose-bd-like_sf"/>
</dbReference>
<dbReference type="Proteomes" id="UP001320876">
    <property type="component" value="Unassembled WGS sequence"/>
</dbReference>
<dbReference type="CDD" id="cd10791">
    <property type="entry name" value="GH38N_AMII_like_1"/>
    <property type="match status" value="1"/>
</dbReference>
<dbReference type="SUPFAM" id="SSF49785">
    <property type="entry name" value="Galactose-binding domain-like"/>
    <property type="match status" value="1"/>
</dbReference>
<dbReference type="InterPro" id="IPR011682">
    <property type="entry name" value="Glyco_hydro_38_C"/>
</dbReference>
<protein>
    <recommendedName>
        <fullName evidence="2">F5/8 type C domain-containing protein</fullName>
    </recommendedName>
</protein>
<dbReference type="Pfam" id="PF01074">
    <property type="entry name" value="Glyco_hydro_38N"/>
    <property type="match status" value="1"/>
</dbReference>
<organism evidence="3 4">
    <name type="scientific">Luteolibacter arcticus</name>
    <dbReference type="NCBI Taxonomy" id="1581411"/>
    <lineage>
        <taxon>Bacteria</taxon>
        <taxon>Pseudomonadati</taxon>
        <taxon>Verrucomicrobiota</taxon>
        <taxon>Verrucomicrobiia</taxon>
        <taxon>Verrucomicrobiales</taxon>
        <taxon>Verrucomicrobiaceae</taxon>
        <taxon>Luteolibacter</taxon>
    </lineage>
</organism>
<dbReference type="EMBL" id="JAPDDT010000004">
    <property type="protein sequence ID" value="MCW1923156.1"/>
    <property type="molecule type" value="Genomic_DNA"/>
</dbReference>
<name>A0ABT3GI27_9BACT</name>